<comment type="caution">
    <text evidence="1">The sequence shown here is derived from an EMBL/GenBank/DDBJ whole genome shotgun (WGS) entry which is preliminary data.</text>
</comment>
<proteinExistence type="predicted"/>
<accession>A0A927R6C2</accession>
<evidence type="ECO:0000313" key="1">
    <source>
        <dbReference type="EMBL" id="MBE1557028.1"/>
    </source>
</evidence>
<sequence>MDLYEKLKTVSPKKKTYFINRHDLQFMVDAPKKTDEELCKILDVKTLSTYVKWERSPQYLELLNLYLQTKFANDLDRIYTATQEKALEGDEKSIKLLLDIQKQIRLFNKENNVKKTDNSNAYAELEL</sequence>
<protein>
    <submittedName>
        <fullName evidence="1">Uncharacterized protein</fullName>
    </submittedName>
</protein>
<dbReference type="Gene3D" id="1.10.10.60">
    <property type="entry name" value="Homeodomain-like"/>
    <property type="match status" value="1"/>
</dbReference>
<dbReference type="Proteomes" id="UP000658225">
    <property type="component" value="Unassembled WGS sequence"/>
</dbReference>
<gene>
    <name evidence="1" type="ORF">H4683_004156</name>
</gene>
<dbReference type="RefSeq" id="WP_192600615.1">
    <property type="nucleotide sequence ID" value="NZ_JADBEL010000045.1"/>
</dbReference>
<organism evidence="1 2">
    <name type="scientific">Sporosarcina limicola</name>
    <dbReference type="NCBI Taxonomy" id="34101"/>
    <lineage>
        <taxon>Bacteria</taxon>
        <taxon>Bacillati</taxon>
        <taxon>Bacillota</taxon>
        <taxon>Bacilli</taxon>
        <taxon>Bacillales</taxon>
        <taxon>Caryophanaceae</taxon>
        <taxon>Sporosarcina</taxon>
    </lineage>
</organism>
<dbReference type="AlphaFoldDB" id="A0A927R6C2"/>
<dbReference type="EMBL" id="JADBEL010000045">
    <property type="protein sequence ID" value="MBE1557028.1"/>
    <property type="molecule type" value="Genomic_DNA"/>
</dbReference>
<name>A0A927R6C2_9BACL</name>
<reference evidence="1" key="1">
    <citation type="submission" date="2020-10" db="EMBL/GenBank/DDBJ databases">
        <title>Genomic Encyclopedia of Type Strains, Phase IV (KMG-IV): sequencing the most valuable type-strain genomes for metagenomic binning, comparative biology and taxonomic classification.</title>
        <authorList>
            <person name="Goeker M."/>
        </authorList>
    </citation>
    <scope>NUCLEOTIDE SEQUENCE</scope>
    <source>
        <strain evidence="1">DSM 13886</strain>
    </source>
</reference>
<evidence type="ECO:0000313" key="2">
    <source>
        <dbReference type="Proteomes" id="UP000658225"/>
    </source>
</evidence>
<keyword evidence="2" id="KW-1185">Reference proteome</keyword>